<dbReference type="InterPro" id="IPR008778">
    <property type="entry name" value="Pirin_C_dom"/>
</dbReference>
<organism evidence="4 5">
    <name type="scientific">Paramecium primaurelia</name>
    <dbReference type="NCBI Taxonomy" id="5886"/>
    <lineage>
        <taxon>Eukaryota</taxon>
        <taxon>Sar</taxon>
        <taxon>Alveolata</taxon>
        <taxon>Ciliophora</taxon>
        <taxon>Intramacronucleata</taxon>
        <taxon>Oligohymenophorea</taxon>
        <taxon>Peniculida</taxon>
        <taxon>Parameciidae</taxon>
        <taxon>Paramecium</taxon>
    </lineage>
</organism>
<dbReference type="EMBL" id="CAJJDM010000062">
    <property type="protein sequence ID" value="CAD8079140.1"/>
    <property type="molecule type" value="Genomic_DNA"/>
</dbReference>
<dbReference type="InterPro" id="IPR003829">
    <property type="entry name" value="Pirin_N_dom"/>
</dbReference>
<evidence type="ECO:0000259" key="3">
    <source>
        <dbReference type="Pfam" id="PF05726"/>
    </source>
</evidence>
<sequence length="292" mass="33253">MSRRVLKIFTPPTVPEGQGAQVIRIIGNNHLRSLNPFMMLDHAFVKLPAGFPDHPHRGFETVSYLLKGSFYHEDSKGFSGHLQPGDIQWMTAGKGVMHAEMPGSWDELTSGFQLWINLQAKFKMVEPQYQEIKKDLIPEAKQNGVLVRVIAGEALGVKGPIYTRTPAFFLDVKLDENSEFLQRIPLKWNSICYVYEGQGQFGGQNANQHQVVHLDINDKEEVLKVKTGTQKCHFIMIAGEPIDEPFVQHGPFVMNTKEEIQQAFQDYYEQKNGFEGAHSWKSKIQNLSKKRQ</sequence>
<dbReference type="OMA" id="TPWHPHR"/>
<dbReference type="InterPro" id="IPR012093">
    <property type="entry name" value="Pirin"/>
</dbReference>
<comment type="caution">
    <text evidence="4">The sequence shown here is derived from an EMBL/GenBank/DDBJ whole genome shotgun (WGS) entry which is preliminary data.</text>
</comment>
<proteinExistence type="inferred from homology"/>
<comment type="similarity">
    <text evidence="1">Belongs to the pirin family.</text>
</comment>
<dbReference type="PANTHER" id="PTHR13903:SF8">
    <property type="entry name" value="PIRIN"/>
    <property type="match status" value="1"/>
</dbReference>
<dbReference type="PANTHER" id="PTHR13903">
    <property type="entry name" value="PIRIN-RELATED"/>
    <property type="match status" value="1"/>
</dbReference>
<evidence type="ECO:0000256" key="1">
    <source>
        <dbReference type="RuleBase" id="RU003457"/>
    </source>
</evidence>
<dbReference type="PIRSF" id="PIRSF006232">
    <property type="entry name" value="Pirin"/>
    <property type="match status" value="1"/>
</dbReference>
<dbReference type="Pfam" id="PF05726">
    <property type="entry name" value="Pirin_C"/>
    <property type="match status" value="1"/>
</dbReference>
<name>A0A8S1MET6_PARPR</name>
<dbReference type="CDD" id="cd02247">
    <property type="entry name" value="cupin_pirin_C"/>
    <property type="match status" value="1"/>
</dbReference>
<feature type="domain" description="Pirin C-terminal" evidence="3">
    <location>
        <begin position="170"/>
        <end position="272"/>
    </location>
</feature>
<keyword evidence="5" id="KW-1185">Reference proteome</keyword>
<dbReference type="Proteomes" id="UP000688137">
    <property type="component" value="Unassembled WGS sequence"/>
</dbReference>
<dbReference type="AlphaFoldDB" id="A0A8S1MET6"/>
<evidence type="ECO:0000259" key="2">
    <source>
        <dbReference type="Pfam" id="PF02678"/>
    </source>
</evidence>
<evidence type="ECO:0000313" key="4">
    <source>
        <dbReference type="EMBL" id="CAD8079140.1"/>
    </source>
</evidence>
<reference evidence="4" key="1">
    <citation type="submission" date="2021-01" db="EMBL/GenBank/DDBJ databases">
        <authorList>
            <consortium name="Genoscope - CEA"/>
            <person name="William W."/>
        </authorList>
    </citation>
    <scope>NUCLEOTIDE SEQUENCE</scope>
</reference>
<dbReference type="Pfam" id="PF02678">
    <property type="entry name" value="Pirin"/>
    <property type="match status" value="1"/>
</dbReference>
<evidence type="ECO:0000313" key="5">
    <source>
        <dbReference type="Proteomes" id="UP000688137"/>
    </source>
</evidence>
<gene>
    <name evidence="4" type="ORF">PPRIM_AZ9-3.1.T0610143</name>
</gene>
<evidence type="ECO:0008006" key="6">
    <source>
        <dbReference type="Google" id="ProtNLM"/>
    </source>
</evidence>
<accession>A0A8S1MET6</accession>
<dbReference type="CDD" id="cd02909">
    <property type="entry name" value="cupin_pirin_N"/>
    <property type="match status" value="1"/>
</dbReference>
<protein>
    <recommendedName>
        <fullName evidence="6">Pirin</fullName>
    </recommendedName>
</protein>
<feature type="domain" description="Pirin N-terminal" evidence="2">
    <location>
        <begin position="22"/>
        <end position="116"/>
    </location>
</feature>